<comment type="caution">
    <text evidence="3">The sequence shown here is derived from an EMBL/GenBank/DDBJ whole genome shotgun (WGS) entry which is preliminary data.</text>
</comment>
<sequence>MRLFHNTLSSNGRRVLMVAEQLGLPLDIIEVDLMSESERARLHEINPNGKLPVLDDDGFLLWESCAIMQYLCDITPGQQLYPQDARVRADVNRWLFWGSQHFAETVSILSFEHIWKAMIGMGEADPATVARTEGELRQLGAVLDGHLAQRDWLVGDALSLADIGVVSPMMYLEQAKLPLADFPNLMRWFDRLRQLELWKNTTPAG</sequence>
<dbReference type="InterPro" id="IPR036282">
    <property type="entry name" value="Glutathione-S-Trfase_C_sf"/>
</dbReference>
<dbReference type="SUPFAM" id="SSF52833">
    <property type="entry name" value="Thioredoxin-like"/>
    <property type="match status" value="1"/>
</dbReference>
<feature type="domain" description="GST C-terminal" evidence="2">
    <location>
        <begin position="84"/>
        <end position="205"/>
    </location>
</feature>
<dbReference type="SFLD" id="SFLDG01150">
    <property type="entry name" value="Main.1:_Beta-like"/>
    <property type="match status" value="1"/>
</dbReference>
<dbReference type="InterPro" id="IPR010987">
    <property type="entry name" value="Glutathione-S-Trfase_C-like"/>
</dbReference>
<reference evidence="3 4" key="1">
    <citation type="submission" date="2019-10" db="EMBL/GenBank/DDBJ databases">
        <title>Taxonomy of Antarctic Massilia spp.: description of Massilia rubra sp. nov., Massilia aquatica sp. nov., Massilia mucilaginosa sp. nov., Massilia frigida sp. nov. isolated from streams, lakes and regoliths.</title>
        <authorList>
            <person name="Holochova P."/>
            <person name="Sedlacek I."/>
            <person name="Kralova S."/>
            <person name="Maslanova I."/>
            <person name="Busse H.-J."/>
            <person name="Stankova E."/>
            <person name="Vrbovska V."/>
            <person name="Kovarovic V."/>
            <person name="Bartak M."/>
            <person name="Svec P."/>
            <person name="Pantucek R."/>
        </authorList>
    </citation>
    <scope>NUCLEOTIDE SEQUENCE [LARGE SCALE GENOMIC DNA]</scope>
    <source>
        <strain evidence="3 4">CCM 8733</strain>
    </source>
</reference>
<dbReference type="Pfam" id="PF00043">
    <property type="entry name" value="GST_C"/>
    <property type="match status" value="1"/>
</dbReference>
<dbReference type="SFLD" id="SFLDG00358">
    <property type="entry name" value="Main_(cytGST)"/>
    <property type="match status" value="1"/>
</dbReference>
<keyword evidence="4" id="KW-1185">Reference proteome</keyword>
<dbReference type="Gene3D" id="1.20.1050.10">
    <property type="match status" value="1"/>
</dbReference>
<proteinExistence type="predicted"/>
<name>A0ABX0NUY4_9BURK</name>
<dbReference type="Pfam" id="PF13417">
    <property type="entry name" value="GST_N_3"/>
    <property type="match status" value="1"/>
</dbReference>
<evidence type="ECO:0000259" key="2">
    <source>
        <dbReference type="PROSITE" id="PS50405"/>
    </source>
</evidence>
<dbReference type="Proteomes" id="UP000609726">
    <property type="component" value="Unassembled WGS sequence"/>
</dbReference>
<dbReference type="PROSITE" id="PS50404">
    <property type="entry name" value="GST_NTER"/>
    <property type="match status" value="1"/>
</dbReference>
<protein>
    <submittedName>
        <fullName evidence="3">Glutathione S-transferase family protein</fullName>
    </submittedName>
</protein>
<organism evidence="3 4">
    <name type="scientific">Massilia mucilaginosa</name>
    <dbReference type="NCBI Taxonomy" id="2609282"/>
    <lineage>
        <taxon>Bacteria</taxon>
        <taxon>Pseudomonadati</taxon>
        <taxon>Pseudomonadota</taxon>
        <taxon>Betaproteobacteria</taxon>
        <taxon>Burkholderiales</taxon>
        <taxon>Oxalobacteraceae</taxon>
        <taxon>Telluria group</taxon>
        <taxon>Massilia</taxon>
    </lineage>
</organism>
<dbReference type="Gene3D" id="3.40.30.10">
    <property type="entry name" value="Glutaredoxin"/>
    <property type="match status" value="1"/>
</dbReference>
<dbReference type="PROSITE" id="PS50405">
    <property type="entry name" value="GST_CTER"/>
    <property type="match status" value="1"/>
</dbReference>
<dbReference type="InterPro" id="IPR004045">
    <property type="entry name" value="Glutathione_S-Trfase_N"/>
</dbReference>
<feature type="domain" description="GST N-terminal" evidence="1">
    <location>
        <begin position="1"/>
        <end position="79"/>
    </location>
</feature>
<evidence type="ECO:0000259" key="1">
    <source>
        <dbReference type="PROSITE" id="PS50404"/>
    </source>
</evidence>
<accession>A0ABX0NUY4</accession>
<evidence type="ECO:0000313" key="4">
    <source>
        <dbReference type="Proteomes" id="UP000609726"/>
    </source>
</evidence>
<dbReference type="EMBL" id="WHJH01000019">
    <property type="protein sequence ID" value="NHZ90662.1"/>
    <property type="molecule type" value="Genomic_DNA"/>
</dbReference>
<dbReference type="PANTHER" id="PTHR44051:SF8">
    <property type="entry name" value="GLUTATHIONE S-TRANSFERASE GSTA"/>
    <property type="match status" value="1"/>
</dbReference>
<dbReference type="InterPro" id="IPR040079">
    <property type="entry name" value="Glutathione_S-Trfase"/>
</dbReference>
<dbReference type="PANTHER" id="PTHR44051">
    <property type="entry name" value="GLUTATHIONE S-TRANSFERASE-RELATED"/>
    <property type="match status" value="1"/>
</dbReference>
<dbReference type="RefSeq" id="WP_166877390.1">
    <property type="nucleotide sequence ID" value="NZ_WHJH01000019.1"/>
</dbReference>
<dbReference type="SUPFAM" id="SSF47616">
    <property type="entry name" value="GST C-terminal domain-like"/>
    <property type="match status" value="1"/>
</dbReference>
<dbReference type="InterPro" id="IPR004046">
    <property type="entry name" value="GST_C"/>
</dbReference>
<dbReference type="InterPro" id="IPR036249">
    <property type="entry name" value="Thioredoxin-like_sf"/>
</dbReference>
<dbReference type="SFLD" id="SFLDS00019">
    <property type="entry name" value="Glutathione_Transferase_(cytos"/>
    <property type="match status" value="1"/>
</dbReference>
<evidence type="ECO:0000313" key="3">
    <source>
        <dbReference type="EMBL" id="NHZ90662.1"/>
    </source>
</evidence>
<gene>
    <name evidence="3" type="ORF">F2P45_16780</name>
</gene>
<dbReference type="CDD" id="cd00570">
    <property type="entry name" value="GST_N_family"/>
    <property type="match status" value="1"/>
</dbReference>